<dbReference type="SMART" id="SM00530">
    <property type="entry name" value="HTH_XRE"/>
    <property type="match status" value="1"/>
</dbReference>
<dbReference type="InterPro" id="IPR010982">
    <property type="entry name" value="Lambda_DNA-bd_dom_sf"/>
</dbReference>
<dbReference type="PROSITE" id="PS50082">
    <property type="entry name" value="WD_REPEATS_2"/>
    <property type="match status" value="14"/>
</dbReference>
<feature type="region of interest" description="Disordered" evidence="4">
    <location>
        <begin position="73"/>
        <end position="95"/>
    </location>
</feature>
<evidence type="ECO:0000313" key="6">
    <source>
        <dbReference type="EMBL" id="WTU38845.1"/>
    </source>
</evidence>
<dbReference type="InterPro" id="IPR019775">
    <property type="entry name" value="WD40_repeat_CS"/>
</dbReference>
<evidence type="ECO:0000256" key="3">
    <source>
        <dbReference type="PROSITE-ProRule" id="PRU00221"/>
    </source>
</evidence>
<dbReference type="AlphaFoldDB" id="A0AAU2GVC9"/>
<feature type="domain" description="HTH cro/C1-type" evidence="5">
    <location>
        <begin position="15"/>
        <end position="68"/>
    </location>
</feature>
<evidence type="ECO:0000256" key="4">
    <source>
        <dbReference type="SAM" id="MobiDB-lite"/>
    </source>
</evidence>
<dbReference type="Gene3D" id="1.10.260.40">
    <property type="entry name" value="lambda repressor-like DNA-binding domains"/>
    <property type="match status" value="1"/>
</dbReference>
<keyword evidence="1 3" id="KW-0853">WD repeat</keyword>
<gene>
    <name evidence="6" type="ORF">OHV25_04290</name>
</gene>
<dbReference type="Pfam" id="PF20703">
    <property type="entry name" value="nSTAND1"/>
    <property type="match status" value="1"/>
</dbReference>
<feature type="repeat" description="WD" evidence="3">
    <location>
        <begin position="986"/>
        <end position="1027"/>
    </location>
</feature>
<dbReference type="PRINTS" id="PR00320">
    <property type="entry name" value="GPROTEINBRPT"/>
</dbReference>
<feature type="repeat" description="WD" evidence="3">
    <location>
        <begin position="864"/>
        <end position="896"/>
    </location>
</feature>
<feature type="repeat" description="WD" evidence="3">
    <location>
        <begin position="906"/>
        <end position="937"/>
    </location>
</feature>
<feature type="repeat" description="WD" evidence="3">
    <location>
        <begin position="955"/>
        <end position="977"/>
    </location>
</feature>
<dbReference type="Gene3D" id="2.130.10.10">
    <property type="entry name" value="YVTN repeat-like/Quinoprotein amine dehydrogenase"/>
    <property type="match status" value="5"/>
</dbReference>
<dbReference type="SUPFAM" id="SSF50978">
    <property type="entry name" value="WD40 repeat-like"/>
    <property type="match status" value="2"/>
</dbReference>
<dbReference type="InterPro" id="IPR001680">
    <property type="entry name" value="WD40_rpt"/>
</dbReference>
<proteinExistence type="predicted"/>
<feature type="repeat" description="WD" evidence="3">
    <location>
        <begin position="696"/>
        <end position="737"/>
    </location>
</feature>
<dbReference type="SUPFAM" id="SSF47413">
    <property type="entry name" value="lambda repressor-like DNA-binding domains"/>
    <property type="match status" value="1"/>
</dbReference>
<feature type="repeat" description="WD" evidence="3">
    <location>
        <begin position="822"/>
        <end position="863"/>
    </location>
</feature>
<feature type="repeat" description="WD" evidence="3">
    <location>
        <begin position="1154"/>
        <end position="1195"/>
    </location>
</feature>
<keyword evidence="2" id="KW-0677">Repeat</keyword>
<dbReference type="InterPro" id="IPR001387">
    <property type="entry name" value="Cro/C1-type_HTH"/>
</dbReference>
<dbReference type="Pfam" id="PF13560">
    <property type="entry name" value="HTH_31"/>
    <property type="match status" value="1"/>
</dbReference>
<feature type="repeat" description="WD" evidence="3">
    <location>
        <begin position="780"/>
        <end position="812"/>
    </location>
</feature>
<dbReference type="InterPro" id="IPR049052">
    <property type="entry name" value="nSTAND1"/>
</dbReference>
<dbReference type="InterPro" id="IPR020472">
    <property type="entry name" value="WD40_PAC1"/>
</dbReference>
<reference evidence="6" key="1">
    <citation type="submission" date="2022-10" db="EMBL/GenBank/DDBJ databases">
        <title>The complete genomes of actinobacterial strains from the NBC collection.</title>
        <authorList>
            <person name="Joergensen T.S."/>
            <person name="Alvarez Arevalo M."/>
            <person name="Sterndorff E.B."/>
            <person name="Faurdal D."/>
            <person name="Vuksanovic O."/>
            <person name="Mourched A.-S."/>
            <person name="Charusanti P."/>
            <person name="Shaw S."/>
            <person name="Blin K."/>
            <person name="Weber T."/>
        </authorList>
    </citation>
    <scope>NUCLEOTIDE SEQUENCE</scope>
    <source>
        <strain evidence="6">NBC_00060</strain>
    </source>
</reference>
<dbReference type="Pfam" id="PF00400">
    <property type="entry name" value="WD40"/>
    <property type="match status" value="14"/>
</dbReference>
<dbReference type="CDD" id="cd00200">
    <property type="entry name" value="WD40"/>
    <property type="match status" value="2"/>
</dbReference>
<dbReference type="GO" id="GO:0003677">
    <property type="term" value="F:DNA binding"/>
    <property type="evidence" value="ECO:0007669"/>
    <property type="project" value="InterPro"/>
</dbReference>
<dbReference type="CDD" id="cd00093">
    <property type="entry name" value="HTH_XRE"/>
    <property type="match status" value="1"/>
</dbReference>
<dbReference type="InterPro" id="IPR015943">
    <property type="entry name" value="WD40/YVTN_repeat-like_dom_sf"/>
</dbReference>
<feature type="repeat" description="WD" evidence="3">
    <location>
        <begin position="738"/>
        <end position="779"/>
    </location>
</feature>
<feature type="repeat" description="WD" evidence="3">
    <location>
        <begin position="1196"/>
        <end position="1229"/>
    </location>
</feature>
<feature type="repeat" description="WD" evidence="3">
    <location>
        <begin position="1070"/>
        <end position="1102"/>
    </location>
</feature>
<dbReference type="InterPro" id="IPR036322">
    <property type="entry name" value="WD40_repeat_dom_sf"/>
</dbReference>
<feature type="repeat" description="WD" evidence="3">
    <location>
        <begin position="654"/>
        <end position="695"/>
    </location>
</feature>
<accession>A0AAU2GVC9</accession>
<dbReference type="PROSITE" id="PS50943">
    <property type="entry name" value="HTH_CROC1"/>
    <property type="match status" value="1"/>
</dbReference>
<dbReference type="PROSITE" id="PS50294">
    <property type="entry name" value="WD_REPEATS_REGION"/>
    <property type="match status" value="13"/>
</dbReference>
<sequence length="1268" mass="133032">MPTNDEMASEFAAELRRLRSLRGMSLTELARSVHYSKGYLSKIENGGKPPTLDVARRCDAVLDAGGGLTRLVPKTPAGPPAAAGVPPARSGEADPDGARCPYRGLAAYGPRDAEWFFGRDGATAELVGRLAERVGHGPLAVVAPSGAGKSSLLQAGLLPALRRGALPVTGSAAWPAVVCTPTAHPLKELVRCTADLLGRAGDGLTPEALAERPRALLDAARDAHGHPGLVLVVDQFEEVFTLCADERERRAFVAVLHTLATGTELPPGARTPAGAAVPAEAAVVLGVRADFFGHCLEHPELAEAFTHGLFALAPMSGAELRAAIAGPTERAGLALEPGLAELLLRDLRSGPAASPGSLPLLGHALLATWQQRSGRTLTVAGYETTGGIHGAVARTAESVFTRLDPAEQRMARHLLVRLVQVGEGSAAQTRRPLERALIPGQSADPPAAARALDAFVRARLVTTGAQTVEITHEALLHAWPRLHGWIESDRAALVQRQQLADTAVEWARAAHDPGLLYRGARLDAVRDWDRRPGSGDRLGEREAAFVTACLTEEERGRRAARRHVRVRRALLGALAALLAVAIAAGTVAFRQRSDAYRQRRIAQSQAMAVRSEALAEGRPEASMLLAAAAYRSASTPESRGALLSTQAQYFDGRLTGHQGAVNGVAFSPDGRLLASAGSDAAVRIWDTVHHRETATLTGYDGPVTAVAFAPDGHRLATAGTDGSVRLWDMPSRRMTAILTGHRGAVRSVAFAPDGRGLVSGGLDRTVRLWSVPDGTARAVLTGHDDAVMAVAYAPDGRTVASAGADRTVRLWDAVDGRPGAVLAGHTDQVLGLAFAPDGHTLASGSADRTVRLWDTADGAARAALTGHGDDVNAVVFSRSGDTLASAGGDGTVRLWDPVKRRLAAVLSGHTDYVLSIAAGPDGRLATGGFDQSVVLWNPGGPALVARPFTEEWQSAFSPDGRLLAAAAADHTVRLWDVARRRPLPPLTGHDGSVFAVAFSPDGRLLASAGADRTVRLWDVARRRLLATLTGHAGSVFAVAFSPDGRTLASGSADRTVRLWRAADGAQRAVLSGHTDFVNAVAFSPDGRTLATGSDDLTVRLWDPVGHTVRTVLRGHTGSVRGVAFSPDGRTLASGGNDGTVRLWDTRRTTPLRSLTGHSGSVRAVAFSPDGAVLASSGSDRAVRLWQPASGHLVATLSGHAGAVWGVVFAPGRPGTLASSSNDGTVRLWSTDLRARDAEVCRLLGDTGPRRWARLLPGLPYERVCGPTV</sequence>
<feature type="repeat" description="WD" evidence="3">
    <location>
        <begin position="1028"/>
        <end position="1069"/>
    </location>
</feature>
<evidence type="ECO:0000256" key="1">
    <source>
        <dbReference type="ARBA" id="ARBA00022574"/>
    </source>
</evidence>
<evidence type="ECO:0000259" key="5">
    <source>
        <dbReference type="PROSITE" id="PS50943"/>
    </source>
</evidence>
<dbReference type="EMBL" id="CP108253">
    <property type="protein sequence ID" value="WTU38845.1"/>
    <property type="molecule type" value="Genomic_DNA"/>
</dbReference>
<feature type="repeat" description="WD" evidence="3">
    <location>
        <begin position="1112"/>
        <end position="1153"/>
    </location>
</feature>
<protein>
    <submittedName>
        <fullName evidence="6">Helix-turn-helix domain-containing protein</fullName>
    </submittedName>
</protein>
<name>A0AAU2GVC9_9ACTN</name>
<organism evidence="6">
    <name type="scientific">Streptomyces sp. NBC_00060</name>
    <dbReference type="NCBI Taxonomy" id="2975636"/>
    <lineage>
        <taxon>Bacteria</taxon>
        <taxon>Bacillati</taxon>
        <taxon>Actinomycetota</taxon>
        <taxon>Actinomycetes</taxon>
        <taxon>Kitasatosporales</taxon>
        <taxon>Streptomycetaceae</taxon>
        <taxon>Streptomyces</taxon>
    </lineage>
</organism>
<dbReference type="SMART" id="SM00320">
    <property type="entry name" value="WD40"/>
    <property type="match status" value="14"/>
</dbReference>
<dbReference type="PANTHER" id="PTHR22847:SF637">
    <property type="entry name" value="WD REPEAT DOMAIN 5B"/>
    <property type="match status" value="1"/>
</dbReference>
<dbReference type="PANTHER" id="PTHR22847">
    <property type="entry name" value="WD40 REPEAT PROTEIN"/>
    <property type="match status" value="1"/>
</dbReference>
<dbReference type="PROSITE" id="PS00678">
    <property type="entry name" value="WD_REPEATS_1"/>
    <property type="match status" value="4"/>
</dbReference>
<evidence type="ECO:0000256" key="2">
    <source>
        <dbReference type="ARBA" id="ARBA00022737"/>
    </source>
</evidence>